<dbReference type="Pfam" id="PF13017">
    <property type="entry name" value="Maelstrom"/>
    <property type="match status" value="1"/>
</dbReference>
<dbReference type="InterPro" id="IPR039259">
    <property type="entry name" value="Protein_maelstrom"/>
</dbReference>
<dbReference type="GO" id="GO:0034587">
    <property type="term" value="P:piRNA processing"/>
    <property type="evidence" value="ECO:0007669"/>
    <property type="project" value="TreeGrafter"/>
</dbReference>
<dbReference type="GO" id="GO:0060964">
    <property type="term" value="P:regulation of miRNA-mediated gene silencing"/>
    <property type="evidence" value="ECO:0007669"/>
    <property type="project" value="InterPro"/>
</dbReference>
<keyword evidence="6" id="KW-0678">Repressor</keyword>
<keyword evidence="8" id="KW-0896">Oogenesis</keyword>
<keyword evidence="5" id="KW-0963">Cytoplasm</keyword>
<evidence type="ECO:0000259" key="17">
    <source>
        <dbReference type="PROSITE" id="PS50118"/>
    </source>
</evidence>
<dbReference type="GO" id="GO:0007283">
    <property type="term" value="P:spermatogenesis"/>
    <property type="evidence" value="ECO:0007669"/>
    <property type="project" value="TreeGrafter"/>
</dbReference>
<dbReference type="GO" id="GO:0007140">
    <property type="term" value="P:male meiotic nuclear division"/>
    <property type="evidence" value="ECO:0007669"/>
    <property type="project" value="TreeGrafter"/>
</dbReference>
<dbReference type="AlphaFoldDB" id="A0A1I8PJ21"/>
<dbReference type="PANTHER" id="PTHR21358:SF4">
    <property type="entry name" value="PROTEIN MAELSTROM HOMOLOG"/>
    <property type="match status" value="1"/>
</dbReference>
<keyword evidence="12" id="KW-0804">Transcription</keyword>
<evidence type="ECO:0000256" key="13">
    <source>
        <dbReference type="ARBA" id="ARBA00023242"/>
    </source>
</evidence>
<reference evidence="18" key="1">
    <citation type="submission" date="2020-05" db="UniProtKB">
        <authorList>
            <consortium name="EnsemblMetazoa"/>
        </authorList>
    </citation>
    <scope>IDENTIFICATION</scope>
    <source>
        <strain evidence="18">USDA</strain>
    </source>
</reference>
<evidence type="ECO:0000256" key="2">
    <source>
        <dbReference type="ARBA" id="ARBA00004496"/>
    </source>
</evidence>
<dbReference type="STRING" id="35570.A0A1I8PJ21"/>
<dbReference type="EnsemblMetazoa" id="SCAU008453-RA">
    <property type="protein sequence ID" value="SCAU008453-PA"/>
    <property type="gene ID" value="SCAU008453"/>
</dbReference>
<evidence type="ECO:0000256" key="6">
    <source>
        <dbReference type="ARBA" id="ARBA00022491"/>
    </source>
</evidence>
<evidence type="ECO:0000256" key="15">
    <source>
        <dbReference type="PROSITE-ProRule" id="PRU00267"/>
    </source>
</evidence>
<evidence type="ECO:0000313" key="18">
    <source>
        <dbReference type="EnsemblMetazoa" id="SCAU008453-PA"/>
    </source>
</evidence>
<evidence type="ECO:0000256" key="4">
    <source>
        <dbReference type="ARBA" id="ARBA00022473"/>
    </source>
</evidence>
<feature type="domain" description="HMG box" evidence="17">
    <location>
        <begin position="5"/>
        <end position="58"/>
    </location>
</feature>
<evidence type="ECO:0000256" key="16">
    <source>
        <dbReference type="SAM" id="MobiDB-lite"/>
    </source>
</evidence>
<evidence type="ECO:0000256" key="1">
    <source>
        <dbReference type="ARBA" id="ARBA00004123"/>
    </source>
</evidence>
<dbReference type="SMART" id="SM00398">
    <property type="entry name" value="HMG"/>
    <property type="match status" value="1"/>
</dbReference>
<dbReference type="Gene3D" id="1.10.30.10">
    <property type="entry name" value="High mobility group box domain"/>
    <property type="match status" value="1"/>
</dbReference>
<accession>A0A1I8PJ21</accession>
<evidence type="ECO:0000256" key="12">
    <source>
        <dbReference type="ARBA" id="ARBA00023163"/>
    </source>
</evidence>
<keyword evidence="9" id="KW-0805">Transcription regulation</keyword>
<name>A0A1I8PJ21_STOCA</name>
<evidence type="ECO:0000256" key="9">
    <source>
        <dbReference type="ARBA" id="ARBA00023015"/>
    </source>
</evidence>
<dbReference type="GO" id="GO:0043565">
    <property type="term" value="F:sequence-specific DNA binding"/>
    <property type="evidence" value="ECO:0007669"/>
    <property type="project" value="TreeGrafter"/>
</dbReference>
<feature type="region of interest" description="Disordered" evidence="16">
    <location>
        <begin position="388"/>
        <end position="444"/>
    </location>
</feature>
<dbReference type="PROSITE" id="PS50118">
    <property type="entry name" value="HMG_BOX_2"/>
    <property type="match status" value="1"/>
</dbReference>
<dbReference type="OrthoDB" id="10254258at2759"/>
<comment type="similarity">
    <text evidence="3">Belongs to the maelstrom family.</text>
</comment>
<dbReference type="GO" id="GO:0043186">
    <property type="term" value="C:P granule"/>
    <property type="evidence" value="ECO:0007669"/>
    <property type="project" value="TreeGrafter"/>
</dbReference>
<dbReference type="VEuPathDB" id="VectorBase:SCAU008453"/>
<keyword evidence="14" id="KW-0469">Meiosis</keyword>
<keyword evidence="7" id="KW-0221">Differentiation</keyword>
<evidence type="ECO:0000313" key="19">
    <source>
        <dbReference type="Proteomes" id="UP000095300"/>
    </source>
</evidence>
<evidence type="ECO:0000256" key="5">
    <source>
        <dbReference type="ARBA" id="ARBA00022490"/>
    </source>
</evidence>
<protein>
    <recommendedName>
        <fullName evidence="17">HMG box domain-containing protein</fullName>
    </recommendedName>
</protein>
<evidence type="ECO:0000256" key="14">
    <source>
        <dbReference type="ARBA" id="ARBA00023254"/>
    </source>
</evidence>
<evidence type="ECO:0000256" key="11">
    <source>
        <dbReference type="ARBA" id="ARBA00023158"/>
    </source>
</evidence>
<dbReference type="Pfam" id="PF09011">
    <property type="entry name" value="HMG_box_2"/>
    <property type="match status" value="1"/>
</dbReference>
<dbReference type="PANTHER" id="PTHR21358">
    <property type="entry name" value="PROTEIN MAELSTROM HOMOLOG"/>
    <property type="match status" value="1"/>
</dbReference>
<dbReference type="GO" id="GO:0045892">
    <property type="term" value="P:negative regulation of DNA-templated transcription"/>
    <property type="evidence" value="ECO:0007669"/>
    <property type="project" value="TreeGrafter"/>
</dbReference>
<dbReference type="InterPro" id="IPR024970">
    <property type="entry name" value="Maelstrom"/>
</dbReference>
<dbReference type="Proteomes" id="UP000095300">
    <property type="component" value="Unassembled WGS sequence"/>
</dbReference>
<keyword evidence="13 15" id="KW-0539">Nucleus</keyword>
<feature type="DNA-binding region" description="HMG box" evidence="15">
    <location>
        <begin position="5"/>
        <end position="58"/>
    </location>
</feature>
<keyword evidence="4" id="KW-0217">Developmental protein</keyword>
<comment type="subcellular location">
    <subcellularLocation>
        <location evidence="2">Cytoplasm</location>
    </subcellularLocation>
    <subcellularLocation>
        <location evidence="1">Nucleus</location>
    </subcellularLocation>
</comment>
<evidence type="ECO:0000256" key="7">
    <source>
        <dbReference type="ARBA" id="ARBA00022782"/>
    </source>
</evidence>
<evidence type="ECO:0000256" key="10">
    <source>
        <dbReference type="ARBA" id="ARBA00023125"/>
    </source>
</evidence>
<organism evidence="18 19">
    <name type="scientific">Stomoxys calcitrans</name>
    <name type="common">Stable fly</name>
    <name type="synonym">Conops calcitrans</name>
    <dbReference type="NCBI Taxonomy" id="35570"/>
    <lineage>
        <taxon>Eukaryota</taxon>
        <taxon>Metazoa</taxon>
        <taxon>Ecdysozoa</taxon>
        <taxon>Arthropoda</taxon>
        <taxon>Hexapoda</taxon>
        <taxon>Insecta</taxon>
        <taxon>Pterygota</taxon>
        <taxon>Neoptera</taxon>
        <taxon>Endopterygota</taxon>
        <taxon>Diptera</taxon>
        <taxon>Brachycera</taxon>
        <taxon>Muscomorpha</taxon>
        <taxon>Muscoidea</taxon>
        <taxon>Muscidae</taxon>
        <taxon>Stomoxys</taxon>
    </lineage>
</organism>
<dbReference type="InterPro" id="IPR009071">
    <property type="entry name" value="HMG_box_dom"/>
</dbReference>
<keyword evidence="19" id="KW-1185">Reference proteome</keyword>
<keyword evidence="10 15" id="KW-0238">DNA-binding</keyword>
<keyword evidence="11" id="KW-0943">RNA-mediated gene silencing</keyword>
<dbReference type="GO" id="GO:0048477">
    <property type="term" value="P:oogenesis"/>
    <property type="evidence" value="ECO:0007669"/>
    <property type="project" value="UniProtKB-KW"/>
</dbReference>
<dbReference type="GO" id="GO:0005634">
    <property type="term" value="C:nucleus"/>
    <property type="evidence" value="ECO:0007669"/>
    <property type="project" value="UniProtKB-SubCell"/>
</dbReference>
<evidence type="ECO:0000256" key="3">
    <source>
        <dbReference type="ARBA" id="ARBA00007057"/>
    </source>
</evidence>
<proteinExistence type="inferred from homology"/>
<dbReference type="SUPFAM" id="SSF47095">
    <property type="entry name" value="HMG-box"/>
    <property type="match status" value="1"/>
</dbReference>
<dbReference type="InterPro" id="IPR036910">
    <property type="entry name" value="HMG_box_dom_sf"/>
</dbReference>
<evidence type="ECO:0000256" key="8">
    <source>
        <dbReference type="ARBA" id="ARBA00022943"/>
    </source>
</evidence>
<sequence length="517" mass="58992">MPTKKKQKPNAFMLFALEWRSKQAKPVSISEAIQEAGEIWKKMNAEERAPYKERQKEELHLTNRNATEKFTCTGIPISQIEQEKLKKENKELRMKHDIESFVGKSVNENKLEHQPYYFVMVNYFTKTLKGGVYVPAELALCKFSLQEGVSSIYQTLINPDINIYGHHYEAQHHSETTHNLPLPPKALGEKNLSKIYKDILDFIGDTDTNSYPPIYTDRESRHIVESVLNFLKPDKAESAELKIYPIQYLFFIMKEATCQVGELEKLKNIYITDAYFERDYFEYHTGIGCQYHENIDKSKYCTQSYVTRWGFMFADYMCQDLAIPLKPGRHCPINTNLEAILTKASNTSHDNESLVSMATSLTYATAPVAGSKLYDNKEDDRASTSAKIKLCSLDQKPSKPDQGTKKTQKATMKPSLPILQSHTHEEDNANPMGGNNEQQDDEDLNPWNLRSLRTHIPPEPDSSCFDIDYNSCADLSDYDDYNSVASFGRGRGSLISFLSSTSSGSLGRGHFFSYLKK</sequence>
<gene>
    <name evidence="18" type="primary">106092747</name>
</gene>